<evidence type="ECO:0000313" key="4">
    <source>
        <dbReference type="Proteomes" id="UP001317779"/>
    </source>
</evidence>
<sequence length="288" mass="31848">MQEVFDFIGHYWWLAFPLFGVMASVGGAWERSARRRHKRRLEVLHAKAELKAAQAAARGKTGPITTTPAPIPQRLGTAPTPTQLQQLFSAHDAVTARWLEYELDVAKLIAFPAMSDGRQPLTAAFLRAKKVADRLRPAAANIKLTREQLAEYRNAVTDFEVAFDVAERDARRIKDSGFTEIERKRLDTAKQLITVAIDEAATPAERQLAYRRVRQELDGLISLSDEAIEVLENKVALELPAARTEPRASTLPPSAPAQPAPSAPQTWPVPSRSGDTPPGRVVRPKPQS</sequence>
<evidence type="ECO:0000313" key="3">
    <source>
        <dbReference type="EMBL" id="BDV29419.1"/>
    </source>
</evidence>
<organism evidence="3 4">
    <name type="scientific">Microbacterium terricola</name>
    <dbReference type="NCBI Taxonomy" id="344163"/>
    <lineage>
        <taxon>Bacteria</taxon>
        <taxon>Bacillati</taxon>
        <taxon>Actinomycetota</taxon>
        <taxon>Actinomycetes</taxon>
        <taxon>Micrococcales</taxon>
        <taxon>Microbacteriaceae</taxon>
        <taxon>Microbacterium</taxon>
    </lineage>
</organism>
<keyword evidence="4" id="KW-1185">Reference proteome</keyword>
<dbReference type="Proteomes" id="UP001317779">
    <property type="component" value="Chromosome"/>
</dbReference>
<feature type="compositionally biased region" description="Pro residues" evidence="1">
    <location>
        <begin position="253"/>
        <end position="262"/>
    </location>
</feature>
<keyword evidence="2" id="KW-0472">Membrane</keyword>
<keyword evidence="2" id="KW-1133">Transmembrane helix</keyword>
<keyword evidence="2" id="KW-0812">Transmembrane</keyword>
<evidence type="ECO:0000256" key="2">
    <source>
        <dbReference type="SAM" id="Phobius"/>
    </source>
</evidence>
<protein>
    <submittedName>
        <fullName evidence="3">Uncharacterized protein</fullName>
    </submittedName>
</protein>
<evidence type="ECO:0000256" key="1">
    <source>
        <dbReference type="SAM" id="MobiDB-lite"/>
    </source>
</evidence>
<name>A0ABM8DV02_9MICO</name>
<dbReference type="RefSeq" id="WP_263796787.1">
    <property type="nucleotide sequence ID" value="NZ_AP027141.1"/>
</dbReference>
<dbReference type="EMBL" id="AP027141">
    <property type="protein sequence ID" value="BDV29419.1"/>
    <property type="molecule type" value="Genomic_DNA"/>
</dbReference>
<reference evidence="3 4" key="1">
    <citation type="submission" date="2022-12" db="EMBL/GenBank/DDBJ databases">
        <title>Microbacterium terricola strain KV-448 chromosome, complete genome.</title>
        <authorList>
            <person name="Oshima T."/>
            <person name="Moriya T."/>
            <person name="Bessho Y."/>
        </authorList>
    </citation>
    <scope>NUCLEOTIDE SEQUENCE [LARGE SCALE GENOMIC DNA]</scope>
    <source>
        <strain evidence="3 4">KV-448</strain>
    </source>
</reference>
<proteinExistence type="predicted"/>
<accession>A0ABM8DV02</accession>
<feature type="region of interest" description="Disordered" evidence="1">
    <location>
        <begin position="54"/>
        <end position="76"/>
    </location>
</feature>
<feature type="region of interest" description="Disordered" evidence="1">
    <location>
        <begin position="243"/>
        <end position="288"/>
    </location>
</feature>
<feature type="compositionally biased region" description="Low complexity" evidence="1">
    <location>
        <begin position="54"/>
        <end position="68"/>
    </location>
</feature>
<gene>
    <name evidence="3" type="ORF">Microterr_00790</name>
</gene>
<feature type="transmembrane region" description="Helical" evidence="2">
    <location>
        <begin position="12"/>
        <end position="29"/>
    </location>
</feature>